<feature type="transmembrane region" description="Helical" evidence="1">
    <location>
        <begin position="93"/>
        <end position="114"/>
    </location>
</feature>
<feature type="transmembrane region" description="Helical" evidence="1">
    <location>
        <begin position="245"/>
        <end position="268"/>
    </location>
</feature>
<evidence type="ECO:0000313" key="3">
    <source>
        <dbReference type="Proteomes" id="UP000887116"/>
    </source>
</evidence>
<feature type="transmembrane region" description="Helical" evidence="1">
    <location>
        <begin position="150"/>
        <end position="174"/>
    </location>
</feature>
<accession>A0A8X6GDK6</accession>
<feature type="transmembrane region" description="Helical" evidence="1">
    <location>
        <begin position="318"/>
        <end position="337"/>
    </location>
</feature>
<feature type="transmembrane region" description="Helical" evidence="1">
    <location>
        <begin position="21"/>
        <end position="44"/>
    </location>
</feature>
<keyword evidence="1" id="KW-0472">Membrane</keyword>
<gene>
    <name evidence="2" type="primary">AVEN_53302_1</name>
    <name evidence="2" type="ORF">TNCT_563151</name>
</gene>
<dbReference type="EMBL" id="BMAO01015575">
    <property type="protein sequence ID" value="GFR02686.1"/>
    <property type="molecule type" value="Genomic_DNA"/>
</dbReference>
<reference evidence="2" key="1">
    <citation type="submission" date="2020-07" db="EMBL/GenBank/DDBJ databases">
        <title>Multicomponent nature underlies the extraordinary mechanical properties of spider dragline silk.</title>
        <authorList>
            <person name="Kono N."/>
            <person name="Nakamura H."/>
            <person name="Mori M."/>
            <person name="Yoshida Y."/>
            <person name="Ohtoshi R."/>
            <person name="Malay A.D."/>
            <person name="Moran D.A.P."/>
            <person name="Tomita M."/>
            <person name="Numata K."/>
            <person name="Arakawa K."/>
        </authorList>
    </citation>
    <scope>NUCLEOTIDE SEQUENCE</scope>
</reference>
<proteinExistence type="predicted"/>
<evidence type="ECO:0000313" key="2">
    <source>
        <dbReference type="EMBL" id="GFR02686.1"/>
    </source>
</evidence>
<evidence type="ECO:0008006" key="4">
    <source>
        <dbReference type="Google" id="ProtNLM"/>
    </source>
</evidence>
<evidence type="ECO:0000256" key="1">
    <source>
        <dbReference type="SAM" id="Phobius"/>
    </source>
</evidence>
<dbReference type="AlphaFoldDB" id="A0A8X6GDK6"/>
<feature type="transmembrane region" description="Helical" evidence="1">
    <location>
        <begin position="50"/>
        <end position="72"/>
    </location>
</feature>
<organism evidence="2 3">
    <name type="scientific">Trichonephila clavata</name>
    <name type="common">Joro spider</name>
    <name type="synonym">Nephila clavata</name>
    <dbReference type="NCBI Taxonomy" id="2740835"/>
    <lineage>
        <taxon>Eukaryota</taxon>
        <taxon>Metazoa</taxon>
        <taxon>Ecdysozoa</taxon>
        <taxon>Arthropoda</taxon>
        <taxon>Chelicerata</taxon>
        <taxon>Arachnida</taxon>
        <taxon>Araneae</taxon>
        <taxon>Araneomorphae</taxon>
        <taxon>Entelegynae</taxon>
        <taxon>Araneoidea</taxon>
        <taxon>Nephilidae</taxon>
        <taxon>Trichonephila</taxon>
    </lineage>
</organism>
<keyword evidence="1" id="KW-1133">Transmembrane helix</keyword>
<protein>
    <recommendedName>
        <fullName evidence="4">Gustatory receptor</fullName>
    </recommendedName>
</protein>
<sequence length="343" mass="38834">MIFPLSSSSKDKAWIRLCKKFFATLRFAISIAIAFCVAPLIVTGNDGKNIALSLTGITFFINRCALTVKIGDLMKIPRKLEVFEVNNYKIMKWIKVLGIASIMMLTFLTSYVTFLITTSSTNKSKFLLFTFQESLINTILGIANEMSIFLFGIVPMMGLMLFYTAICLHIRMIITDFTKNLLKQTELNYNNILRSYVNIKTMVEYVDGKLSFLVFNVVIYNSCSMFNSVTDFFHFSDIHGFVRRLALHLYFVIFFILFIIMTSSAALVTDASVQVGTVAMRISAEAKKSSLSLQNFLSCAEKRISLTVWNVSPISRNFIFGLLGAMFTYVILFDSLVKKNNCV</sequence>
<keyword evidence="3" id="KW-1185">Reference proteome</keyword>
<name>A0A8X6GDK6_TRICU</name>
<dbReference type="OrthoDB" id="6437417at2759"/>
<comment type="caution">
    <text evidence="2">The sequence shown here is derived from an EMBL/GenBank/DDBJ whole genome shotgun (WGS) entry which is preliminary data.</text>
</comment>
<dbReference type="Proteomes" id="UP000887116">
    <property type="component" value="Unassembled WGS sequence"/>
</dbReference>
<keyword evidence="1" id="KW-0812">Transmembrane</keyword>